<dbReference type="InterPro" id="IPR021994">
    <property type="entry name" value="DUF3592"/>
</dbReference>
<evidence type="ECO:0000313" key="5">
    <source>
        <dbReference type="EMBL" id="OBR99591.1"/>
    </source>
</evidence>
<dbReference type="InterPro" id="IPR011042">
    <property type="entry name" value="6-blade_b-propeller_TolB-like"/>
</dbReference>
<dbReference type="Pfam" id="PF01436">
    <property type="entry name" value="NHL"/>
    <property type="match status" value="2"/>
</dbReference>
<evidence type="ECO:0000313" key="6">
    <source>
        <dbReference type="EMBL" id="ORV86378.1"/>
    </source>
</evidence>
<dbReference type="SMART" id="SM00135">
    <property type="entry name" value="LY"/>
    <property type="match status" value="3"/>
</dbReference>
<protein>
    <recommendedName>
        <fullName evidence="4">DUF3592 domain-containing protein</fullName>
    </recommendedName>
</protein>
<feature type="transmembrane region" description="Helical" evidence="3">
    <location>
        <begin position="6"/>
        <end position="25"/>
    </location>
</feature>
<dbReference type="Proteomes" id="UP000093757">
    <property type="component" value="Unassembled WGS sequence"/>
</dbReference>
<dbReference type="Pfam" id="PF12158">
    <property type="entry name" value="DUF3592"/>
    <property type="match status" value="1"/>
</dbReference>
<dbReference type="SUPFAM" id="SSF101898">
    <property type="entry name" value="NHL repeat"/>
    <property type="match status" value="1"/>
</dbReference>
<evidence type="ECO:0000256" key="2">
    <source>
        <dbReference type="PROSITE-ProRule" id="PRU00504"/>
    </source>
</evidence>
<comment type="caution">
    <text evidence="5">The sequence shown here is derived from an EMBL/GenBank/DDBJ whole genome shotgun (WGS) entry which is preliminary data.</text>
</comment>
<keyword evidence="3" id="KW-0812">Transmembrane</keyword>
<feature type="transmembrane region" description="Helical" evidence="3">
    <location>
        <begin position="130"/>
        <end position="149"/>
    </location>
</feature>
<dbReference type="InterPro" id="IPR001258">
    <property type="entry name" value="NHL_repeat"/>
</dbReference>
<accession>A0A1A6BB52</accession>
<dbReference type="Gene3D" id="2.120.10.30">
    <property type="entry name" value="TolB, C-terminal domain"/>
    <property type="match status" value="1"/>
</dbReference>
<feature type="repeat" description="NHL" evidence="2">
    <location>
        <begin position="370"/>
        <end position="411"/>
    </location>
</feature>
<dbReference type="AlphaFoldDB" id="A0A1A6BB52"/>
<sequence length="454" mass="48009">MRNLPYLIVGVITTLVGVWILVKAVREMRLAARTRTWPTVPGCVTHAEVVSDDGSEVFEVEYRFEVAGVRHRGDVLQFGHPQKSSAIDQELVDRYAVGTEVEVHYDPADPATAVLIPGGGRKIYSRAGYAVAYLAVGLFFTATTIRPVLAPEGPEVAEQTPLPNVPYFALNNPRGVAVAADGAVYVCDGPPKTSWTPITPIGPLGPSPVPGPPGLPTTMMPIPGMPNAPSAQADGRVLRLTPALTDAKSEVPRTLLASPSGLAIDTSGKMYVTDRGQLWVYAYSADSGFTGATPLRGTTAINVAVDSIGTVYVTQSSSGRVLKLPAEGSTATEFFRAPDDGWATDVAVDSAGNVYVTDSKNSRIFRIAVDGVPRELPFQGISHPEGVAVDTAGNVYVVDAGNHRVMKLNTNSPAATDLLFDGLTDPYDVAVDTAGNVLVTDQGSNFLLKFPPPQ</sequence>
<reference evidence="5 7" key="2">
    <citation type="submission" date="2016-06" db="EMBL/GenBank/DDBJ databases">
        <authorList>
            <person name="Kjaerup R.B."/>
            <person name="Dalgaard T.S."/>
            <person name="Juul-Madsen H.R."/>
        </authorList>
    </citation>
    <scope>NUCLEOTIDE SEQUENCE [LARGE SCALE GENOMIC DNA]</scope>
    <source>
        <strain evidence="5 7">1245752.6</strain>
    </source>
</reference>
<organism evidence="5 7">
    <name type="scientific">Mycobacterium gordonae</name>
    <dbReference type="NCBI Taxonomy" id="1778"/>
    <lineage>
        <taxon>Bacteria</taxon>
        <taxon>Bacillati</taxon>
        <taxon>Actinomycetota</taxon>
        <taxon>Actinomycetes</taxon>
        <taxon>Mycobacteriales</taxon>
        <taxon>Mycobacteriaceae</taxon>
        <taxon>Mycobacterium</taxon>
    </lineage>
</organism>
<name>A0A1A6BB52_MYCGO</name>
<evidence type="ECO:0000313" key="7">
    <source>
        <dbReference type="Proteomes" id="UP000093757"/>
    </source>
</evidence>
<evidence type="ECO:0000259" key="4">
    <source>
        <dbReference type="Pfam" id="PF12158"/>
    </source>
</evidence>
<dbReference type="InterPro" id="IPR050952">
    <property type="entry name" value="TRIM-NHL_E3_ligases"/>
</dbReference>
<dbReference type="InterPro" id="IPR000033">
    <property type="entry name" value="LDLR_classB_rpt"/>
</dbReference>
<gene>
    <name evidence="5" type="ORF">A9W98_29515</name>
    <name evidence="6" type="ORF">AWC08_23965</name>
</gene>
<dbReference type="Gene3D" id="2.40.10.500">
    <property type="match status" value="1"/>
</dbReference>
<proteinExistence type="predicted"/>
<dbReference type="RefSeq" id="WP_065136040.1">
    <property type="nucleotide sequence ID" value="NZ_JACKSU010000076.1"/>
</dbReference>
<dbReference type="PANTHER" id="PTHR24104">
    <property type="entry name" value="E3 UBIQUITIN-PROTEIN LIGASE NHLRC1-RELATED"/>
    <property type="match status" value="1"/>
</dbReference>
<keyword evidence="3" id="KW-0472">Membrane</keyword>
<dbReference type="PANTHER" id="PTHR24104:SF25">
    <property type="entry name" value="PROTEIN LIN-41"/>
    <property type="match status" value="1"/>
</dbReference>
<dbReference type="PROSITE" id="PS51125">
    <property type="entry name" value="NHL"/>
    <property type="match status" value="1"/>
</dbReference>
<evidence type="ECO:0000256" key="3">
    <source>
        <dbReference type="SAM" id="Phobius"/>
    </source>
</evidence>
<keyword evidence="8" id="KW-1185">Reference proteome</keyword>
<evidence type="ECO:0000256" key="1">
    <source>
        <dbReference type="ARBA" id="ARBA00022737"/>
    </source>
</evidence>
<dbReference type="EMBL" id="LQOY01000081">
    <property type="protein sequence ID" value="ORV86378.1"/>
    <property type="molecule type" value="Genomic_DNA"/>
</dbReference>
<reference evidence="6 8" key="1">
    <citation type="submission" date="2016-01" db="EMBL/GenBank/DDBJ databases">
        <title>The new phylogeny of the genus Mycobacterium.</title>
        <authorList>
            <person name="Tarcisio F."/>
            <person name="Conor M."/>
            <person name="Antonella G."/>
            <person name="Elisabetta G."/>
            <person name="Giulia F.S."/>
            <person name="Sara T."/>
            <person name="Anna F."/>
            <person name="Clotilde B."/>
            <person name="Roberto B."/>
            <person name="Veronica D.S."/>
            <person name="Fabio R."/>
            <person name="Monica P."/>
            <person name="Olivier J."/>
            <person name="Enrico T."/>
            <person name="Nicola S."/>
        </authorList>
    </citation>
    <scope>NUCLEOTIDE SEQUENCE [LARGE SCALE GENOMIC DNA]</scope>
    <source>
        <strain evidence="6 8">DSM 44160</strain>
    </source>
</reference>
<dbReference type="OrthoDB" id="4750277at2"/>
<keyword evidence="3" id="KW-1133">Transmembrane helix</keyword>
<evidence type="ECO:0000313" key="8">
    <source>
        <dbReference type="Proteomes" id="UP000193928"/>
    </source>
</evidence>
<dbReference type="Proteomes" id="UP000193928">
    <property type="component" value="Unassembled WGS sequence"/>
</dbReference>
<dbReference type="GO" id="GO:0008270">
    <property type="term" value="F:zinc ion binding"/>
    <property type="evidence" value="ECO:0007669"/>
    <property type="project" value="UniProtKB-KW"/>
</dbReference>
<feature type="domain" description="DUF3592" evidence="4">
    <location>
        <begin position="40"/>
        <end position="119"/>
    </location>
</feature>
<dbReference type="EMBL" id="MAEM01000435">
    <property type="protein sequence ID" value="OBR99591.1"/>
    <property type="molecule type" value="Genomic_DNA"/>
</dbReference>
<keyword evidence="1" id="KW-0677">Repeat</keyword>